<gene>
    <name evidence="1" type="ORF">SacN8_09975</name>
</gene>
<dbReference type="HOGENOM" id="CLU_2461918_0_0_2"/>
<dbReference type="EMBL" id="CP002817">
    <property type="protein sequence ID" value="AGE71949.1"/>
    <property type="molecule type" value="Genomic_DNA"/>
</dbReference>
<organism evidence="2">
    <name type="scientific">Sulfolobus acidocaldarius N8</name>
    <dbReference type="NCBI Taxonomy" id="1028566"/>
    <lineage>
        <taxon>Archaea</taxon>
        <taxon>Thermoproteota</taxon>
        <taxon>Thermoprotei</taxon>
        <taxon>Sulfolobales</taxon>
        <taxon>Sulfolobaceae</taxon>
        <taxon>Sulfolobus</taxon>
    </lineage>
</organism>
<accession>M1IXH4</accession>
<name>M1IXH4_9CREN</name>
<dbReference type="KEGG" id="sacn:SacN8_09975"/>
<dbReference type="PATRIC" id="fig|1028566.6.peg.1996"/>
<dbReference type="Proteomes" id="UP000011281">
    <property type="component" value="Chromosome"/>
</dbReference>
<evidence type="ECO:0000313" key="1">
    <source>
        <dbReference type="EMBL" id="AGE71949.1"/>
    </source>
</evidence>
<sequence>MATVQLRGKPRTDRQCLNYYRVTLFSFPIILNLSLHTYPVYLDDIAIVNPYGRGSLSLSTSPYKGYRPEKVREPFSGLSVYVRKVYKI</sequence>
<reference evidence="1 2" key="1">
    <citation type="journal article" date="2012" name="ISME J.">
        <title>Genomic evidence of rapid, global-scale gene flow in a Sulfolobus species.</title>
        <authorList>
            <person name="Mao D."/>
            <person name="Grogan D."/>
        </authorList>
    </citation>
    <scope>NUCLEOTIDE SEQUENCE [LARGE SCALE GENOMIC DNA]</scope>
    <source>
        <strain evidence="1 2">N8</strain>
    </source>
</reference>
<dbReference type="AlphaFoldDB" id="M1IXH4"/>
<protein>
    <submittedName>
        <fullName evidence="1">Uncharacterized protein</fullName>
    </submittedName>
</protein>
<proteinExistence type="predicted"/>
<evidence type="ECO:0000313" key="2">
    <source>
        <dbReference type="Proteomes" id="UP000011281"/>
    </source>
</evidence>